<proteinExistence type="predicted"/>
<dbReference type="CDD" id="cd00448">
    <property type="entry name" value="YjgF_YER057c_UK114_family"/>
    <property type="match status" value="1"/>
</dbReference>
<dbReference type="Gene3D" id="3.30.1330.40">
    <property type="entry name" value="RutC-like"/>
    <property type="match status" value="1"/>
</dbReference>
<name>A0AAN7BY73_9PEZI</name>
<dbReference type="InterPro" id="IPR035959">
    <property type="entry name" value="RutC-like_sf"/>
</dbReference>
<evidence type="ECO:0000313" key="2">
    <source>
        <dbReference type="Proteomes" id="UP001301958"/>
    </source>
</evidence>
<sequence>MTEEGKQHKSALGTWQSTVNYQLVYHIKTATIAISLGQNPKSPNTTSFRKMTSPNGTGYLLPAERAQGLANYPHARTIPSTSRTIFVSGTSSRQGDGSYEGCETQADGTHVLNCGAQTAAVLRNIETIIRGATDGKAGLESVVDATVFLTDIKKDYAAMNAEWNKVWPDRTKAPARTCVQVAALPNERLNVEIKCQAIISE</sequence>
<reference evidence="1" key="2">
    <citation type="submission" date="2023-05" db="EMBL/GenBank/DDBJ databases">
        <authorList>
            <consortium name="Lawrence Berkeley National Laboratory"/>
            <person name="Steindorff A."/>
            <person name="Hensen N."/>
            <person name="Bonometti L."/>
            <person name="Westerberg I."/>
            <person name="Brannstrom I.O."/>
            <person name="Guillou S."/>
            <person name="Cros-Aarteil S."/>
            <person name="Calhoun S."/>
            <person name="Haridas S."/>
            <person name="Kuo A."/>
            <person name="Mondo S."/>
            <person name="Pangilinan J."/>
            <person name="Riley R."/>
            <person name="Labutti K."/>
            <person name="Andreopoulos B."/>
            <person name="Lipzen A."/>
            <person name="Chen C."/>
            <person name="Yanf M."/>
            <person name="Daum C."/>
            <person name="Ng V."/>
            <person name="Clum A."/>
            <person name="Ohm R."/>
            <person name="Martin F."/>
            <person name="Silar P."/>
            <person name="Natvig D."/>
            <person name="Lalanne C."/>
            <person name="Gautier V."/>
            <person name="Ament-Velasquez S.L."/>
            <person name="Kruys A."/>
            <person name="Hutchinson M.I."/>
            <person name="Powell A.J."/>
            <person name="Barry K."/>
            <person name="Miller A.N."/>
            <person name="Grigoriev I.V."/>
            <person name="Debuchy R."/>
            <person name="Gladieux P."/>
            <person name="Thoren M.H."/>
            <person name="Johannesson H."/>
        </authorList>
    </citation>
    <scope>NUCLEOTIDE SEQUENCE</scope>
    <source>
        <strain evidence="1">CBS 990.96</strain>
    </source>
</reference>
<dbReference type="EMBL" id="MU865294">
    <property type="protein sequence ID" value="KAK4231113.1"/>
    <property type="molecule type" value="Genomic_DNA"/>
</dbReference>
<dbReference type="PANTHER" id="PTHR11803:SF48">
    <property type="entry name" value="2-AMINOMUCONATE DEAMINASE"/>
    <property type="match status" value="1"/>
</dbReference>
<dbReference type="GO" id="GO:0005829">
    <property type="term" value="C:cytosol"/>
    <property type="evidence" value="ECO:0007669"/>
    <property type="project" value="TreeGrafter"/>
</dbReference>
<reference evidence="1" key="1">
    <citation type="journal article" date="2023" name="Mol. Phylogenet. Evol.">
        <title>Genome-scale phylogeny and comparative genomics of the fungal order Sordariales.</title>
        <authorList>
            <person name="Hensen N."/>
            <person name="Bonometti L."/>
            <person name="Westerberg I."/>
            <person name="Brannstrom I.O."/>
            <person name="Guillou S."/>
            <person name="Cros-Aarteil S."/>
            <person name="Calhoun S."/>
            <person name="Haridas S."/>
            <person name="Kuo A."/>
            <person name="Mondo S."/>
            <person name="Pangilinan J."/>
            <person name="Riley R."/>
            <person name="LaButti K."/>
            <person name="Andreopoulos B."/>
            <person name="Lipzen A."/>
            <person name="Chen C."/>
            <person name="Yan M."/>
            <person name="Daum C."/>
            <person name="Ng V."/>
            <person name="Clum A."/>
            <person name="Steindorff A."/>
            <person name="Ohm R.A."/>
            <person name="Martin F."/>
            <person name="Silar P."/>
            <person name="Natvig D.O."/>
            <person name="Lalanne C."/>
            <person name="Gautier V."/>
            <person name="Ament-Velasquez S.L."/>
            <person name="Kruys A."/>
            <person name="Hutchinson M.I."/>
            <person name="Powell A.J."/>
            <person name="Barry K."/>
            <person name="Miller A.N."/>
            <person name="Grigoriev I.V."/>
            <person name="Debuchy R."/>
            <person name="Gladieux P."/>
            <person name="Hiltunen Thoren M."/>
            <person name="Johannesson H."/>
        </authorList>
    </citation>
    <scope>NUCLEOTIDE SEQUENCE</scope>
    <source>
        <strain evidence="1">CBS 990.96</strain>
    </source>
</reference>
<evidence type="ECO:0000313" key="1">
    <source>
        <dbReference type="EMBL" id="KAK4231113.1"/>
    </source>
</evidence>
<dbReference type="Proteomes" id="UP001301958">
    <property type="component" value="Unassembled WGS sequence"/>
</dbReference>
<accession>A0AAN7BY73</accession>
<organism evidence="1 2">
    <name type="scientific">Podospora fimiseda</name>
    <dbReference type="NCBI Taxonomy" id="252190"/>
    <lineage>
        <taxon>Eukaryota</taxon>
        <taxon>Fungi</taxon>
        <taxon>Dikarya</taxon>
        <taxon>Ascomycota</taxon>
        <taxon>Pezizomycotina</taxon>
        <taxon>Sordariomycetes</taxon>
        <taxon>Sordariomycetidae</taxon>
        <taxon>Sordariales</taxon>
        <taxon>Podosporaceae</taxon>
        <taxon>Podospora</taxon>
    </lineage>
</organism>
<protein>
    <submittedName>
        <fullName evidence="1">Endoribonuclease L-PSP/chorismate mutase-like protein</fullName>
    </submittedName>
</protein>
<comment type="caution">
    <text evidence="1">The sequence shown here is derived from an EMBL/GenBank/DDBJ whole genome shotgun (WGS) entry which is preliminary data.</text>
</comment>
<dbReference type="AlphaFoldDB" id="A0AAN7BY73"/>
<dbReference type="GO" id="GO:0005739">
    <property type="term" value="C:mitochondrion"/>
    <property type="evidence" value="ECO:0007669"/>
    <property type="project" value="TreeGrafter"/>
</dbReference>
<keyword evidence="2" id="KW-1185">Reference proteome</keyword>
<gene>
    <name evidence="1" type="ORF">QBC38DRAFT_466857</name>
</gene>
<dbReference type="InterPro" id="IPR006175">
    <property type="entry name" value="YjgF/YER057c/UK114"/>
</dbReference>
<dbReference type="Pfam" id="PF01042">
    <property type="entry name" value="Ribonuc_L-PSP"/>
    <property type="match status" value="1"/>
</dbReference>
<dbReference type="GO" id="GO:0019239">
    <property type="term" value="F:deaminase activity"/>
    <property type="evidence" value="ECO:0007669"/>
    <property type="project" value="TreeGrafter"/>
</dbReference>
<dbReference type="SUPFAM" id="SSF55298">
    <property type="entry name" value="YjgF-like"/>
    <property type="match status" value="1"/>
</dbReference>
<dbReference type="PANTHER" id="PTHR11803">
    <property type="entry name" value="2-IMINOBUTANOATE/2-IMINOPROPANOATE DEAMINASE RIDA"/>
    <property type="match status" value="1"/>
</dbReference>